<dbReference type="EMBL" id="SRXW01000004">
    <property type="protein sequence ID" value="TGY87797.1"/>
    <property type="molecule type" value="Genomic_DNA"/>
</dbReference>
<comment type="caution">
    <text evidence="9">The sequence shown here is derived from an EMBL/GenBank/DDBJ whole genome shotgun (WGS) entry which is preliminary data.</text>
</comment>
<dbReference type="Pfam" id="PF00535">
    <property type="entry name" value="Glycos_transf_2"/>
    <property type="match status" value="1"/>
</dbReference>
<gene>
    <name evidence="9" type="ORF">E5163_12790</name>
</gene>
<dbReference type="OrthoDB" id="9807795at2"/>
<feature type="domain" description="Glycosyltransferase 2-like" evidence="8">
    <location>
        <begin position="7"/>
        <end position="170"/>
    </location>
</feature>
<evidence type="ECO:0000256" key="4">
    <source>
        <dbReference type="ARBA" id="ARBA00022692"/>
    </source>
</evidence>
<evidence type="ECO:0000313" key="10">
    <source>
        <dbReference type="Proteomes" id="UP000308054"/>
    </source>
</evidence>
<name>A0A4S2GXE2_9PROT</name>
<evidence type="ECO:0000256" key="6">
    <source>
        <dbReference type="ARBA" id="ARBA00022989"/>
    </source>
</evidence>
<dbReference type="Gene3D" id="3.90.550.10">
    <property type="entry name" value="Spore Coat Polysaccharide Biosynthesis Protein SpsA, Chain A"/>
    <property type="match status" value="1"/>
</dbReference>
<keyword evidence="1" id="KW-1003">Cell membrane</keyword>
<evidence type="ECO:0000313" key="9">
    <source>
        <dbReference type="EMBL" id="TGY87797.1"/>
    </source>
</evidence>
<keyword evidence="10" id="KW-1185">Reference proteome</keyword>
<evidence type="ECO:0000256" key="3">
    <source>
        <dbReference type="ARBA" id="ARBA00022679"/>
    </source>
</evidence>
<protein>
    <submittedName>
        <fullName evidence="9">Glycosyltransferase family 2 protein</fullName>
    </submittedName>
</protein>
<dbReference type="PANTHER" id="PTHR48090:SF3">
    <property type="entry name" value="UNDECAPRENYL-PHOSPHATE 4-DEOXY-4-FORMAMIDO-L-ARABINOSE TRANSFERASE"/>
    <property type="match status" value="1"/>
</dbReference>
<dbReference type="GO" id="GO:0099621">
    <property type="term" value="F:undecaprenyl-phosphate 4-deoxy-4-formamido-L-arabinose transferase activity"/>
    <property type="evidence" value="ECO:0007669"/>
    <property type="project" value="TreeGrafter"/>
</dbReference>
<dbReference type="GO" id="GO:0005886">
    <property type="term" value="C:plasma membrane"/>
    <property type="evidence" value="ECO:0007669"/>
    <property type="project" value="TreeGrafter"/>
</dbReference>
<dbReference type="InterPro" id="IPR029044">
    <property type="entry name" value="Nucleotide-diphossugar_trans"/>
</dbReference>
<keyword evidence="7" id="KW-0472">Membrane</keyword>
<dbReference type="InterPro" id="IPR001173">
    <property type="entry name" value="Glyco_trans_2-like"/>
</dbReference>
<dbReference type="CDD" id="cd04179">
    <property type="entry name" value="DPM_DPG-synthase_like"/>
    <property type="match status" value="1"/>
</dbReference>
<dbReference type="FunFam" id="3.90.550.10:FF:000170">
    <property type="entry name" value="Dolichol-phosphate mannosyltransferase"/>
    <property type="match status" value="1"/>
</dbReference>
<dbReference type="PANTHER" id="PTHR48090">
    <property type="entry name" value="UNDECAPRENYL-PHOSPHATE 4-DEOXY-4-FORMAMIDO-L-ARABINOSE TRANSFERASE-RELATED"/>
    <property type="match status" value="1"/>
</dbReference>
<sequence>MTAPRLSIVIPAYNEAESIETVVREALEVFAGSLDSFEIIVIDDGSADDTAGALAALAQADPRVRVIRHPNRSGKSAALRTGVLAAKAVWVATMDGDGQDDPRSVLDMVQVVDLGTVGEIGVVAGNRKNRTDGGSRKIASRIANTLRRTLLNDDCPDTACGLKLIPRDLFLALPFFDALHRYLPALSGHLGYETVNVPVVNRPRAGGSSKYTNIGRAVAGFFDLMGVIWIMRRTHVPSKELVLGASLREPGETR</sequence>
<reference evidence="9 10" key="1">
    <citation type="journal article" date="2017" name="Int. J. Syst. Evol. Microbiol.">
        <title>Marinicauda algicola sp. nov., isolated from a marine red alga Rhodosorus marinus.</title>
        <authorList>
            <person name="Jeong S.E."/>
            <person name="Jeon S.H."/>
            <person name="Chun B.H."/>
            <person name="Kim D.W."/>
            <person name="Jeon C.O."/>
        </authorList>
    </citation>
    <scope>NUCLEOTIDE SEQUENCE [LARGE SCALE GENOMIC DNA]</scope>
    <source>
        <strain evidence="9 10">JCM 31718</strain>
    </source>
</reference>
<keyword evidence="6" id="KW-1133">Transmembrane helix</keyword>
<dbReference type="RefSeq" id="WP_135996617.1">
    <property type="nucleotide sequence ID" value="NZ_CP071057.1"/>
</dbReference>
<keyword evidence="4" id="KW-0812">Transmembrane</keyword>
<evidence type="ECO:0000256" key="1">
    <source>
        <dbReference type="ARBA" id="ARBA00022475"/>
    </source>
</evidence>
<keyword evidence="3 9" id="KW-0808">Transferase</keyword>
<evidence type="ECO:0000256" key="7">
    <source>
        <dbReference type="ARBA" id="ARBA00023136"/>
    </source>
</evidence>
<dbReference type="AlphaFoldDB" id="A0A4S2GXE2"/>
<dbReference type="GO" id="GO:0009103">
    <property type="term" value="P:lipopolysaccharide biosynthetic process"/>
    <property type="evidence" value="ECO:0007669"/>
    <property type="project" value="UniProtKB-KW"/>
</dbReference>
<dbReference type="SUPFAM" id="SSF53448">
    <property type="entry name" value="Nucleotide-diphospho-sugar transferases"/>
    <property type="match status" value="1"/>
</dbReference>
<keyword evidence="5" id="KW-0448">Lipopolysaccharide biosynthesis</keyword>
<dbReference type="Proteomes" id="UP000308054">
    <property type="component" value="Unassembled WGS sequence"/>
</dbReference>
<proteinExistence type="predicted"/>
<evidence type="ECO:0000256" key="5">
    <source>
        <dbReference type="ARBA" id="ARBA00022985"/>
    </source>
</evidence>
<organism evidence="9 10">
    <name type="scientific">Marinicauda algicola</name>
    <dbReference type="NCBI Taxonomy" id="2029849"/>
    <lineage>
        <taxon>Bacteria</taxon>
        <taxon>Pseudomonadati</taxon>
        <taxon>Pseudomonadota</taxon>
        <taxon>Alphaproteobacteria</taxon>
        <taxon>Maricaulales</taxon>
        <taxon>Maricaulaceae</taxon>
        <taxon>Marinicauda</taxon>
    </lineage>
</organism>
<evidence type="ECO:0000259" key="8">
    <source>
        <dbReference type="Pfam" id="PF00535"/>
    </source>
</evidence>
<evidence type="ECO:0000256" key="2">
    <source>
        <dbReference type="ARBA" id="ARBA00022676"/>
    </source>
</evidence>
<accession>A0A4S2GXE2</accession>
<dbReference type="InterPro" id="IPR050256">
    <property type="entry name" value="Glycosyltransferase_2"/>
</dbReference>
<keyword evidence="2" id="KW-0328">Glycosyltransferase</keyword>